<accession>A0A9X4FBK5</accession>
<dbReference type="EMBL" id="JAKNAP010000001">
    <property type="protein sequence ID" value="MDE1355800.1"/>
    <property type="molecule type" value="Genomic_DNA"/>
</dbReference>
<evidence type="ECO:0000313" key="5">
    <source>
        <dbReference type="Proteomes" id="UP001140973"/>
    </source>
</evidence>
<protein>
    <submittedName>
        <fullName evidence="3">FIST C-terminal domain-containing protein</fullName>
    </submittedName>
    <submittedName>
        <fullName evidence="4">FIST N-terminal domain-containing protein</fullName>
    </submittedName>
</protein>
<evidence type="ECO:0000313" key="6">
    <source>
        <dbReference type="Proteomes" id="UP001241226"/>
    </source>
</evidence>
<proteinExistence type="predicted"/>
<feature type="domain" description="FIST C-domain" evidence="2">
    <location>
        <begin position="227"/>
        <end position="374"/>
    </location>
</feature>
<dbReference type="RefSeq" id="WP_171979935.1">
    <property type="nucleotide sequence ID" value="NZ_CALYLG010000199.1"/>
</dbReference>
<dbReference type="InterPro" id="IPR019494">
    <property type="entry name" value="FIST_C"/>
</dbReference>
<evidence type="ECO:0000259" key="1">
    <source>
        <dbReference type="SMART" id="SM00897"/>
    </source>
</evidence>
<reference evidence="3 6" key="1">
    <citation type="submission" date="2022-02" db="EMBL/GenBank/DDBJ databases">
        <title>Emergence and expansion in Europe of a Vibrio aestuarianus clonal complex pathogenic for oysters.</title>
        <authorList>
            <person name="Mesnil A."/>
            <person name="Travers M.-A."/>
        </authorList>
    </citation>
    <scope>NUCLEOTIDE SEQUENCE</scope>
    <source>
        <strain evidence="3">151-ITT-15-cp-1</strain>
        <strain evidence="4 6">U17</strain>
    </source>
</reference>
<dbReference type="Proteomes" id="UP001241226">
    <property type="component" value="Chromosome 1"/>
</dbReference>
<dbReference type="InterPro" id="IPR013702">
    <property type="entry name" value="FIST_domain_N"/>
</dbReference>
<dbReference type="Pfam" id="PF10442">
    <property type="entry name" value="FIST_C"/>
    <property type="match status" value="1"/>
</dbReference>
<dbReference type="SMART" id="SM00897">
    <property type="entry name" value="FIST"/>
    <property type="match status" value="1"/>
</dbReference>
<sequence length="395" mass="43424">MRLITKTTQKTDPIQAIEELLLSVEKDNLSSIVCYYTEDYSANLLSSELAKHLPQTPIIGCSSCRGVMTEYGFIEGPVIGVILIYDSSFSAFGTGFADLANPKDIKTTVNQVLDHALVNANRIGEVPSLIILHSTPGHEERLIQSIDNKFGTQIPIIGGSAADNQIEGNWSIFTEAGATKDGFAVQLFFPSKPLNTGFSAGYSPTEFSGIVTKASGRYILEIDNEPAKRLYKEWVSDHSSVNICEQYIFEHVTRFPLGRIAGSLYQQPYYKLSHPVRMTRSGALELFTDITEGDEVTLMTGSRDQLITRASRVFKQVNTGNYHDTAILGAIAIFCAGSMLTLGSDITKVHEQIKAQIGDYPFICPFTFGEQGRFIGGENAHGNLMISSVIFYDLE</sequence>
<dbReference type="Pfam" id="PF08495">
    <property type="entry name" value="FIST"/>
    <property type="match status" value="1"/>
</dbReference>
<feature type="domain" description="FIST" evidence="1">
    <location>
        <begin position="27"/>
        <end position="226"/>
    </location>
</feature>
<dbReference type="EMBL" id="CP118711">
    <property type="protein sequence ID" value="WGK86473.1"/>
    <property type="molecule type" value="Genomic_DNA"/>
</dbReference>
<dbReference type="Proteomes" id="UP001140973">
    <property type="component" value="Unassembled WGS sequence"/>
</dbReference>
<dbReference type="AlphaFoldDB" id="A0A9X4FBK5"/>
<dbReference type="PANTHER" id="PTHR40252:SF2">
    <property type="entry name" value="BLR0328 PROTEIN"/>
    <property type="match status" value="1"/>
</dbReference>
<name>A0A9X4FBK5_9VIBR</name>
<evidence type="ECO:0000313" key="4">
    <source>
        <dbReference type="EMBL" id="WGK86473.1"/>
    </source>
</evidence>
<gene>
    <name evidence="3" type="ORF">L9W73_00515</name>
    <name evidence="4" type="ORF">PYE67_06545</name>
</gene>
<dbReference type="PANTHER" id="PTHR40252">
    <property type="entry name" value="BLR0328 PROTEIN"/>
    <property type="match status" value="1"/>
</dbReference>
<evidence type="ECO:0000313" key="3">
    <source>
        <dbReference type="EMBL" id="MDE1355800.1"/>
    </source>
</evidence>
<organism evidence="3 5">
    <name type="scientific">Vibrio aestuarianus</name>
    <dbReference type="NCBI Taxonomy" id="28171"/>
    <lineage>
        <taxon>Bacteria</taxon>
        <taxon>Pseudomonadati</taxon>
        <taxon>Pseudomonadota</taxon>
        <taxon>Gammaproteobacteria</taxon>
        <taxon>Vibrionales</taxon>
        <taxon>Vibrionaceae</taxon>
        <taxon>Vibrio</taxon>
    </lineage>
</organism>
<dbReference type="SMART" id="SM01204">
    <property type="entry name" value="FIST_C"/>
    <property type="match status" value="1"/>
</dbReference>
<evidence type="ECO:0000259" key="2">
    <source>
        <dbReference type="SMART" id="SM01204"/>
    </source>
</evidence>